<dbReference type="AlphaFoldDB" id="A0A1U8Q6N5"/>
<dbReference type="SMART" id="SM00205">
    <property type="entry name" value="THN"/>
    <property type="match status" value="1"/>
</dbReference>
<dbReference type="PROSITE" id="PS51367">
    <property type="entry name" value="THAUMATIN_2"/>
    <property type="match status" value="1"/>
</dbReference>
<dbReference type="PANTHER" id="PTHR31048">
    <property type="entry name" value="OS03G0233200 PROTEIN"/>
    <property type="match status" value="1"/>
</dbReference>
<evidence type="ECO:0000313" key="2">
    <source>
        <dbReference type="RefSeq" id="XP_019054474.1"/>
    </source>
</evidence>
<dbReference type="SUPFAM" id="SSF49870">
    <property type="entry name" value="Osmotin, thaumatin-like protein"/>
    <property type="match status" value="1"/>
</dbReference>
<dbReference type="PIRSF" id="PIRSF002703">
    <property type="entry name" value="Thaumatin"/>
    <property type="match status" value="1"/>
</dbReference>
<dbReference type="RefSeq" id="XP_019054474.1">
    <property type="nucleotide sequence ID" value="XM_019198929.1"/>
</dbReference>
<sequence length="160" mass="17111">MDFLLSCYSSLTLSFFLLIIFTGVSGTILTVVNNCDYTVWPGIYNAGGPILDSRGFELTQGSSRSFQAPTGWNGRFWGRTGCNFNASGQGSCATGGCRSGQIECNDMDLATPVTMAEFSLGLTNGQDSYDISLVDGFNLSMRIEGRGGQGTCLFPECVND</sequence>
<accession>A0A1U8Q6N5</accession>
<dbReference type="Gene3D" id="2.60.110.10">
    <property type="entry name" value="Thaumatin"/>
    <property type="match status" value="1"/>
</dbReference>
<dbReference type="OrthoDB" id="430315at2759"/>
<dbReference type="InterPro" id="IPR037176">
    <property type="entry name" value="Osmotin/thaumatin-like_sf"/>
</dbReference>
<dbReference type="GO" id="GO:0006952">
    <property type="term" value="P:defense response"/>
    <property type="evidence" value="ECO:0000318"/>
    <property type="project" value="GO_Central"/>
</dbReference>
<name>A0A1U8Q6N5_NELNU</name>
<dbReference type="InterPro" id="IPR001938">
    <property type="entry name" value="Thaumatin"/>
</dbReference>
<evidence type="ECO:0000313" key="1">
    <source>
        <dbReference type="Proteomes" id="UP000189703"/>
    </source>
</evidence>
<organism evidence="1 2">
    <name type="scientific">Nelumbo nucifera</name>
    <name type="common">Sacred lotus</name>
    <dbReference type="NCBI Taxonomy" id="4432"/>
    <lineage>
        <taxon>Eukaryota</taxon>
        <taxon>Viridiplantae</taxon>
        <taxon>Streptophyta</taxon>
        <taxon>Embryophyta</taxon>
        <taxon>Tracheophyta</taxon>
        <taxon>Spermatophyta</taxon>
        <taxon>Magnoliopsida</taxon>
        <taxon>Proteales</taxon>
        <taxon>Nelumbonaceae</taxon>
        <taxon>Nelumbo</taxon>
    </lineage>
</organism>
<dbReference type="Pfam" id="PF00314">
    <property type="entry name" value="Thaumatin"/>
    <property type="match status" value="1"/>
</dbReference>
<keyword evidence="1" id="KW-1185">Reference proteome</keyword>
<dbReference type="GeneID" id="104604221"/>
<dbReference type="PRINTS" id="PR00347">
    <property type="entry name" value="THAUMATIN"/>
</dbReference>
<dbReference type="Proteomes" id="UP000189703">
    <property type="component" value="Unplaced"/>
</dbReference>
<protein>
    <submittedName>
        <fullName evidence="2">Pathogenesis-related protein 5-like</fullName>
    </submittedName>
</protein>
<dbReference type="OMA" id="SGRLWCQ"/>
<dbReference type="KEGG" id="nnu:104604221"/>
<gene>
    <name evidence="2" type="primary">LOC104604221</name>
</gene>
<proteinExistence type="predicted"/>
<reference evidence="2" key="1">
    <citation type="submission" date="2025-08" db="UniProtKB">
        <authorList>
            <consortium name="RefSeq"/>
        </authorList>
    </citation>
    <scope>IDENTIFICATION</scope>
</reference>